<feature type="compositionally biased region" description="Polar residues" evidence="1">
    <location>
        <begin position="83"/>
        <end position="97"/>
    </location>
</feature>
<gene>
    <name evidence="2" type="primary">TRIM3</name>
    <name evidence="2" type="ORF">BLAG_LOCUS157</name>
</gene>
<evidence type="ECO:0000313" key="2">
    <source>
        <dbReference type="EMBL" id="CAH1225464.1"/>
    </source>
</evidence>
<organism evidence="2 3">
    <name type="scientific">Branchiostoma lanceolatum</name>
    <name type="common">Common lancelet</name>
    <name type="synonym">Amphioxus lanceolatum</name>
    <dbReference type="NCBI Taxonomy" id="7740"/>
    <lineage>
        <taxon>Eukaryota</taxon>
        <taxon>Metazoa</taxon>
        <taxon>Chordata</taxon>
        <taxon>Cephalochordata</taxon>
        <taxon>Leptocardii</taxon>
        <taxon>Amphioxiformes</taxon>
        <taxon>Branchiostomatidae</taxon>
        <taxon>Branchiostoma</taxon>
    </lineage>
</organism>
<feature type="compositionally biased region" description="Basic and acidic residues" evidence="1">
    <location>
        <begin position="11"/>
        <end position="29"/>
    </location>
</feature>
<feature type="compositionally biased region" description="Basic and acidic residues" evidence="1">
    <location>
        <begin position="101"/>
        <end position="110"/>
    </location>
</feature>
<evidence type="ECO:0000256" key="1">
    <source>
        <dbReference type="SAM" id="MobiDB-lite"/>
    </source>
</evidence>
<evidence type="ECO:0000313" key="3">
    <source>
        <dbReference type="Proteomes" id="UP000838412"/>
    </source>
</evidence>
<dbReference type="OrthoDB" id="6105938at2759"/>
<dbReference type="PANTHER" id="PTHR24104:SF50">
    <property type="entry name" value="SMP-30_GLUCONOLACTONASE_LRE-LIKE REGION DOMAIN-CONTAINING PROTEIN"/>
    <property type="match status" value="1"/>
</dbReference>
<name>A0A8J9W199_BRALA</name>
<proteinExistence type="predicted"/>
<feature type="compositionally biased region" description="Polar residues" evidence="1">
    <location>
        <begin position="169"/>
        <end position="189"/>
    </location>
</feature>
<feature type="region of interest" description="Disordered" evidence="1">
    <location>
        <begin position="1"/>
        <end position="210"/>
    </location>
</feature>
<dbReference type="EMBL" id="OV696686">
    <property type="protein sequence ID" value="CAH1225464.1"/>
    <property type="molecule type" value="Genomic_DNA"/>
</dbReference>
<dbReference type="AlphaFoldDB" id="A0A8J9W199"/>
<dbReference type="Proteomes" id="UP000838412">
    <property type="component" value="Chromosome 1"/>
</dbReference>
<dbReference type="GO" id="GO:0061630">
    <property type="term" value="F:ubiquitin protein ligase activity"/>
    <property type="evidence" value="ECO:0007669"/>
    <property type="project" value="TreeGrafter"/>
</dbReference>
<reference evidence="2" key="1">
    <citation type="submission" date="2022-01" db="EMBL/GenBank/DDBJ databases">
        <authorList>
            <person name="Braso-Vives M."/>
        </authorList>
    </citation>
    <scope>NUCLEOTIDE SEQUENCE</scope>
</reference>
<dbReference type="InterPro" id="IPR011042">
    <property type="entry name" value="6-blade_b-propeller_TolB-like"/>
</dbReference>
<dbReference type="SUPFAM" id="SSF63829">
    <property type="entry name" value="Calcium-dependent phosphotriesterase"/>
    <property type="match status" value="1"/>
</dbReference>
<keyword evidence="3" id="KW-1185">Reference proteome</keyword>
<dbReference type="InterPro" id="IPR050952">
    <property type="entry name" value="TRIM-NHL_E3_ligases"/>
</dbReference>
<dbReference type="Gene3D" id="2.120.10.30">
    <property type="entry name" value="TolB, C-terminal domain"/>
    <property type="match status" value="1"/>
</dbReference>
<dbReference type="GO" id="GO:0000209">
    <property type="term" value="P:protein polyubiquitination"/>
    <property type="evidence" value="ECO:0007669"/>
    <property type="project" value="TreeGrafter"/>
</dbReference>
<dbReference type="GO" id="GO:0043161">
    <property type="term" value="P:proteasome-mediated ubiquitin-dependent protein catabolic process"/>
    <property type="evidence" value="ECO:0007669"/>
    <property type="project" value="TreeGrafter"/>
</dbReference>
<sequence length="494" mass="53557">MYGQSELHPNPTHEPDGDPRRAQVRRNNDPYRPYAVRYQEDDENNIPGNRGDADDERMAPDDENIQPYAVAYMEEVMEEERTSGSSQNRAATNNSARMNARGHDVSRDDADTSVADLNDSNIHRNEVPSNPLPPNPADARNALNPNPMHVPNAQRCPTKNLGSKAATLRLTSSSPQSATLPSISESSPDNFDRRKEGGTPGGNLKSVTIYGGEGPGHLTRGLGVAVSSDGEVFVTVADYDALEDDNDVNRVQVFSMTGEFLRTIPTALPSGTGRKTMSPTGVAIDGKGYLWVIGVTVHGEHGDQFKPHAVQYDRQDGLPVTSLDIQLKSTVPDQEPAIAVDLQTSKIIVAVYNEILLFLPSGTLYQSFVFREVSDVLYLTANSGNIFVTHHGGASAYDHSGHHLFSFDGNANEEGEGQTLFATGIYKGTSGNIIVGNSGYSRVDMFTSQGEFVRTVVEIVNPGAFALGPDGQLVVTSQEDSVVIIFPRQMLFHV</sequence>
<dbReference type="PANTHER" id="PTHR24104">
    <property type="entry name" value="E3 UBIQUITIN-PROTEIN LIGASE NHLRC1-RELATED"/>
    <property type="match status" value="1"/>
</dbReference>
<accession>A0A8J9W199</accession>
<protein>
    <submittedName>
        <fullName evidence="2">TRIM3 protein</fullName>
    </submittedName>
</protein>